<dbReference type="AlphaFoldDB" id="A0A9W8UBM0"/>
<organism evidence="1 2">
    <name type="scientific">Fusarium irregulare</name>
    <dbReference type="NCBI Taxonomy" id="2494466"/>
    <lineage>
        <taxon>Eukaryota</taxon>
        <taxon>Fungi</taxon>
        <taxon>Dikarya</taxon>
        <taxon>Ascomycota</taxon>
        <taxon>Pezizomycotina</taxon>
        <taxon>Sordariomycetes</taxon>
        <taxon>Hypocreomycetidae</taxon>
        <taxon>Hypocreales</taxon>
        <taxon>Nectriaceae</taxon>
        <taxon>Fusarium</taxon>
        <taxon>Fusarium incarnatum-equiseti species complex</taxon>
    </lineage>
</organism>
<sequence length="63" mass="6703">MSEDKYDRWQCGQNVGGVPCPASMAREQAKCTACQAPRGDGAVARKNGTQVGVMSGGRWVWSA</sequence>
<evidence type="ECO:0000313" key="2">
    <source>
        <dbReference type="Proteomes" id="UP001152130"/>
    </source>
</evidence>
<name>A0A9W8UBM0_9HYPO</name>
<dbReference type="EMBL" id="JAPDHF010000004">
    <property type="protein sequence ID" value="KAJ4019393.1"/>
    <property type="molecule type" value="Genomic_DNA"/>
</dbReference>
<gene>
    <name evidence="1" type="ORF">NW766_003112</name>
</gene>
<protein>
    <submittedName>
        <fullName evidence="1">Uncharacterized protein</fullName>
    </submittedName>
</protein>
<proteinExistence type="predicted"/>
<accession>A0A9W8UBM0</accession>
<keyword evidence="2" id="KW-1185">Reference proteome</keyword>
<dbReference type="Proteomes" id="UP001152130">
    <property type="component" value="Unassembled WGS sequence"/>
</dbReference>
<evidence type="ECO:0000313" key="1">
    <source>
        <dbReference type="EMBL" id="KAJ4019393.1"/>
    </source>
</evidence>
<reference evidence="1" key="1">
    <citation type="submission" date="2022-10" db="EMBL/GenBank/DDBJ databases">
        <title>Fusarium specimens isolated from Avocado Roots.</title>
        <authorList>
            <person name="Stajich J."/>
            <person name="Roper C."/>
            <person name="Heimlech-Rivalta G."/>
        </authorList>
    </citation>
    <scope>NUCLEOTIDE SEQUENCE</scope>
    <source>
        <strain evidence="1">CF00143</strain>
    </source>
</reference>
<comment type="caution">
    <text evidence="1">The sequence shown here is derived from an EMBL/GenBank/DDBJ whole genome shotgun (WGS) entry which is preliminary data.</text>
</comment>